<dbReference type="PANTHER" id="PTHR37549:SF1">
    <property type="entry name" value="LIPOPROTEIN LPRI"/>
    <property type="match status" value="1"/>
</dbReference>
<reference evidence="3" key="1">
    <citation type="journal article" date="2019" name="Int. J. Syst. Evol. Microbiol.">
        <title>The Global Catalogue of Microorganisms (GCM) 10K type strain sequencing project: providing services to taxonomists for standard genome sequencing and annotation.</title>
        <authorList>
            <consortium name="The Broad Institute Genomics Platform"/>
            <consortium name="The Broad Institute Genome Sequencing Center for Infectious Disease"/>
            <person name="Wu L."/>
            <person name="Ma J."/>
        </authorList>
    </citation>
    <scope>NUCLEOTIDE SEQUENCE [LARGE SCALE GENOMIC DNA]</scope>
    <source>
        <strain evidence="3">KCTC 42964</strain>
    </source>
</reference>
<dbReference type="PANTHER" id="PTHR37549">
    <property type="entry name" value="LIPOPROTEIN LPRI"/>
    <property type="match status" value="1"/>
</dbReference>
<dbReference type="Proteomes" id="UP001595528">
    <property type="component" value="Unassembled WGS sequence"/>
</dbReference>
<protein>
    <submittedName>
        <fullName evidence="2">Lysozyme inhibitor LprI family protein</fullName>
    </submittedName>
</protein>
<name>A0ABV7L1C2_9PROT</name>
<feature type="signal peptide" evidence="1">
    <location>
        <begin position="1"/>
        <end position="27"/>
    </location>
</feature>
<gene>
    <name evidence="2" type="ORF">ACFOGJ_14255</name>
</gene>
<evidence type="ECO:0000313" key="3">
    <source>
        <dbReference type="Proteomes" id="UP001595528"/>
    </source>
</evidence>
<dbReference type="RefSeq" id="WP_379901479.1">
    <property type="nucleotide sequence ID" value="NZ_JBHRTR010000028.1"/>
</dbReference>
<dbReference type="InterPro" id="IPR052755">
    <property type="entry name" value="Lysozyme_Inhibitor_LprI"/>
</dbReference>
<accession>A0ABV7L1C2</accession>
<feature type="chain" id="PRO_5047145465" evidence="1">
    <location>
        <begin position="28"/>
        <end position="220"/>
    </location>
</feature>
<comment type="caution">
    <text evidence="2">The sequence shown here is derived from an EMBL/GenBank/DDBJ whole genome shotgun (WGS) entry which is preliminary data.</text>
</comment>
<proteinExistence type="predicted"/>
<dbReference type="EMBL" id="JBHRTR010000028">
    <property type="protein sequence ID" value="MFC3228402.1"/>
    <property type="molecule type" value="Genomic_DNA"/>
</dbReference>
<keyword evidence="1" id="KW-0732">Signal</keyword>
<sequence>MATCAKAAKAGLLSAGLLAAGLPVLLAADRPAAAQSFDCGKARTATEKAICDSPPLGFLDSDMARTYEEARHRAGPAGERHVLDSQRAWLKSRDRCGGKADCLIGSYRARLRQIGQMEKIFPGWGGKYETWSGLDITITPRGADYHVQLDGAGATYTCGSQGSGKADSAGTLDVTVGATTVTFAAMGSGILLPDDLDQPSDFAACGAQAPGVGGYYRRLE</sequence>
<evidence type="ECO:0000256" key="1">
    <source>
        <dbReference type="SAM" id="SignalP"/>
    </source>
</evidence>
<evidence type="ECO:0000313" key="2">
    <source>
        <dbReference type="EMBL" id="MFC3228402.1"/>
    </source>
</evidence>
<organism evidence="2 3">
    <name type="scientific">Marinibaculum pumilum</name>
    <dbReference type="NCBI Taxonomy" id="1766165"/>
    <lineage>
        <taxon>Bacteria</taxon>
        <taxon>Pseudomonadati</taxon>
        <taxon>Pseudomonadota</taxon>
        <taxon>Alphaproteobacteria</taxon>
        <taxon>Rhodospirillales</taxon>
        <taxon>Rhodospirillaceae</taxon>
        <taxon>Marinibaculum</taxon>
    </lineage>
</organism>
<dbReference type="Gene3D" id="1.20.1270.180">
    <property type="match status" value="1"/>
</dbReference>
<keyword evidence="3" id="KW-1185">Reference proteome</keyword>